<reference evidence="4 5" key="1">
    <citation type="submission" date="2020-01" db="EMBL/GenBank/DDBJ databases">
        <title>Draft Genome Analysis of Muricauda sp. HICW Isolated from coastal seawater of PR China.</title>
        <authorList>
            <person name="Chen M.-X."/>
        </authorList>
    </citation>
    <scope>NUCLEOTIDE SEQUENCE [LARGE SCALE GENOMIC DNA]</scope>
    <source>
        <strain evidence="4 5">HICW</strain>
    </source>
</reference>
<gene>
    <name evidence="4" type="ORF">GUA46_06525</name>
</gene>
<name>A0A850NHZ6_9FLAO</name>
<dbReference type="CDD" id="cd07341">
    <property type="entry name" value="M56_BlaR1_MecR1_like"/>
    <property type="match status" value="1"/>
</dbReference>
<feature type="compositionally biased region" description="Pro residues" evidence="1">
    <location>
        <begin position="711"/>
        <end position="721"/>
    </location>
</feature>
<dbReference type="Pfam" id="PF05569">
    <property type="entry name" value="Peptidase_M56"/>
    <property type="match status" value="1"/>
</dbReference>
<evidence type="ECO:0000256" key="2">
    <source>
        <dbReference type="SAM" id="Phobius"/>
    </source>
</evidence>
<dbReference type="InterPro" id="IPR052173">
    <property type="entry name" value="Beta-lactam_resp_regulator"/>
</dbReference>
<organism evidence="4 5">
    <name type="scientific">Flagellimonas chongwuensis</name>
    <dbReference type="NCBI Taxonomy" id="2697365"/>
    <lineage>
        <taxon>Bacteria</taxon>
        <taxon>Pseudomonadati</taxon>
        <taxon>Bacteroidota</taxon>
        <taxon>Flavobacteriia</taxon>
        <taxon>Flavobacteriales</taxon>
        <taxon>Flavobacteriaceae</taxon>
        <taxon>Flagellimonas</taxon>
    </lineage>
</organism>
<keyword evidence="5" id="KW-1185">Reference proteome</keyword>
<feature type="region of interest" description="Disordered" evidence="1">
    <location>
        <begin position="667"/>
        <end position="723"/>
    </location>
</feature>
<dbReference type="AlphaFoldDB" id="A0A850NHZ6"/>
<dbReference type="EMBL" id="WYET01000003">
    <property type="protein sequence ID" value="NVN17988.1"/>
    <property type="molecule type" value="Genomic_DNA"/>
</dbReference>
<keyword evidence="2" id="KW-1133">Transmembrane helix</keyword>
<feature type="transmembrane region" description="Helical" evidence="2">
    <location>
        <begin position="133"/>
        <end position="150"/>
    </location>
</feature>
<dbReference type="PANTHER" id="PTHR34978:SF3">
    <property type="entry name" value="SLR0241 PROTEIN"/>
    <property type="match status" value="1"/>
</dbReference>
<protein>
    <recommendedName>
        <fullName evidence="3">Peptidase M56 domain-containing protein</fullName>
    </recommendedName>
</protein>
<dbReference type="RefSeq" id="WP_176619802.1">
    <property type="nucleotide sequence ID" value="NZ_WYET01000003.1"/>
</dbReference>
<dbReference type="Proteomes" id="UP000558089">
    <property type="component" value="Unassembled WGS sequence"/>
</dbReference>
<feature type="transmembrane region" description="Helical" evidence="2">
    <location>
        <begin position="34"/>
        <end position="55"/>
    </location>
</feature>
<feature type="transmembrane region" description="Helical" evidence="2">
    <location>
        <begin position="6"/>
        <end position="22"/>
    </location>
</feature>
<feature type="domain" description="Peptidase M56" evidence="3">
    <location>
        <begin position="162"/>
        <end position="260"/>
    </location>
</feature>
<feature type="transmembrane region" description="Helical" evidence="2">
    <location>
        <begin position="270"/>
        <end position="288"/>
    </location>
</feature>
<evidence type="ECO:0000259" key="3">
    <source>
        <dbReference type="Pfam" id="PF05569"/>
    </source>
</evidence>
<feature type="transmembrane region" description="Helical" evidence="2">
    <location>
        <begin position="180"/>
        <end position="199"/>
    </location>
</feature>
<evidence type="ECO:0000313" key="5">
    <source>
        <dbReference type="Proteomes" id="UP000558089"/>
    </source>
</evidence>
<feature type="transmembrane region" description="Helical" evidence="2">
    <location>
        <begin position="91"/>
        <end position="113"/>
    </location>
</feature>
<feature type="compositionally biased region" description="Pro residues" evidence="1">
    <location>
        <begin position="678"/>
        <end position="695"/>
    </location>
</feature>
<evidence type="ECO:0000313" key="4">
    <source>
        <dbReference type="EMBL" id="NVN17988.1"/>
    </source>
</evidence>
<sequence length="783" mass="88723">MLIYLLKSTACLAIFWAFYKLMLEKESIHHFKRYFLLGALIASFIIPNLVFIEYIDVVEPTTTSIAPITTPISNTVIEQPIPETSVFDWQLLLWMVYGLGVIGFGLRFMANLLRICLRIKKNPKFKENFMTKVLLPQALLPHTFLNYIFLNQKQYRENSIPQEVLLHEETHAKQRHSLDILFIELAQVVFWFNPLIYLFKSSIKLNHEFLADKAVIKKSHDHSQYQNTLLSYLSNGIENHQSVGIANAINYSSIKKRFTVMKTNTSKKSFVLRSFLLLPLTALLLFGFSETKTITRTTPVEFTETSLYPESKSFETTDGISSRSIQLAGLILDSETLMPLEKAIITDSEGSTLAKTDVNGYYNIEFQISNSGEIFFDFNVAKEGYVSTTQIQHWGNLQGKISSAIYIGLRQDESGSRQLSSLVPNLKNLDYETIRTNYPEVKKDFVLAKKIEASKKGNQNVFMQIDKDFYLLSDSWIKLNSKNDLVLVDDETIVPANTLNNLIKRNQIIGMTPLGPGNKANYAVYTSKQNQNNTNKTINPVEIHINKNGKLLFQNKLVPLEDLKNELSKINDHLSFDEREKTIRSIINVEATTPKDIIQKVDMIFEEYGTATINIVGPKMQQQGSATRAEMKEYNTLAKKYNEMDRNHMMIKKSEVIRLKEIYGKMSEKQRKDAEPFPDFPPAPPVPSSPEPPMSPMSEAGAKATKAHSPVQPPAPPAPPKPIEHIKKMVAQGATFTLNGKEISGEKAIEVVQKNKRINIDSRESNGANPVVKLSTDPIVIEN</sequence>
<keyword evidence="2" id="KW-0472">Membrane</keyword>
<evidence type="ECO:0000256" key="1">
    <source>
        <dbReference type="SAM" id="MobiDB-lite"/>
    </source>
</evidence>
<accession>A0A850NHZ6</accession>
<proteinExistence type="predicted"/>
<keyword evidence="2" id="KW-0812">Transmembrane</keyword>
<dbReference type="InterPro" id="IPR008756">
    <property type="entry name" value="Peptidase_M56"/>
</dbReference>
<comment type="caution">
    <text evidence="4">The sequence shown here is derived from an EMBL/GenBank/DDBJ whole genome shotgun (WGS) entry which is preliminary data.</text>
</comment>
<dbReference type="PANTHER" id="PTHR34978">
    <property type="entry name" value="POSSIBLE SENSOR-TRANSDUCER PROTEIN BLAR"/>
    <property type="match status" value="1"/>
</dbReference>